<dbReference type="AlphaFoldDB" id="A0A9Q3BXZ2"/>
<name>A0A9Q3BXZ2_9BASI</name>
<dbReference type="Proteomes" id="UP000765509">
    <property type="component" value="Unassembled WGS sequence"/>
</dbReference>
<reference evidence="1" key="1">
    <citation type="submission" date="2021-03" db="EMBL/GenBank/DDBJ databases">
        <title>Draft genome sequence of rust myrtle Austropuccinia psidii MF-1, a brazilian biotype.</title>
        <authorList>
            <person name="Quecine M.C."/>
            <person name="Pachon D.M.R."/>
            <person name="Bonatelli M.L."/>
            <person name="Correr F.H."/>
            <person name="Franceschini L.M."/>
            <person name="Leite T.F."/>
            <person name="Margarido G.R.A."/>
            <person name="Almeida C.A."/>
            <person name="Ferrarezi J.A."/>
            <person name="Labate C.A."/>
        </authorList>
    </citation>
    <scope>NUCLEOTIDE SEQUENCE</scope>
    <source>
        <strain evidence="1">MF-1</strain>
    </source>
</reference>
<protein>
    <submittedName>
        <fullName evidence="1">Uncharacterized protein</fullName>
    </submittedName>
</protein>
<sequence length="102" mass="11685">MLNTKTQGSPDAILSLLHDAALKEEALKAPIKSDMDSRMALNRETFKLKTIHYCSNGCHNPLTSHPPEKCWQLHPKKHWHTYQRDAKTNYTFAQALLTINKT</sequence>
<comment type="caution">
    <text evidence="1">The sequence shown here is derived from an EMBL/GenBank/DDBJ whole genome shotgun (WGS) entry which is preliminary data.</text>
</comment>
<gene>
    <name evidence="1" type="ORF">O181_012895</name>
</gene>
<evidence type="ECO:0000313" key="1">
    <source>
        <dbReference type="EMBL" id="MBW0473180.1"/>
    </source>
</evidence>
<evidence type="ECO:0000313" key="2">
    <source>
        <dbReference type="Proteomes" id="UP000765509"/>
    </source>
</evidence>
<accession>A0A9Q3BXZ2</accession>
<organism evidence="1 2">
    <name type="scientific">Austropuccinia psidii MF-1</name>
    <dbReference type="NCBI Taxonomy" id="1389203"/>
    <lineage>
        <taxon>Eukaryota</taxon>
        <taxon>Fungi</taxon>
        <taxon>Dikarya</taxon>
        <taxon>Basidiomycota</taxon>
        <taxon>Pucciniomycotina</taxon>
        <taxon>Pucciniomycetes</taxon>
        <taxon>Pucciniales</taxon>
        <taxon>Sphaerophragmiaceae</taxon>
        <taxon>Austropuccinia</taxon>
    </lineage>
</organism>
<dbReference type="EMBL" id="AVOT02003320">
    <property type="protein sequence ID" value="MBW0473180.1"/>
    <property type="molecule type" value="Genomic_DNA"/>
</dbReference>
<keyword evidence="2" id="KW-1185">Reference proteome</keyword>
<dbReference type="OrthoDB" id="2504515at2759"/>
<proteinExistence type="predicted"/>